<dbReference type="Proteomes" id="UP001152795">
    <property type="component" value="Unassembled WGS sequence"/>
</dbReference>
<dbReference type="Gene3D" id="2.60.120.290">
    <property type="entry name" value="Spermadhesin, CUB domain"/>
    <property type="match status" value="1"/>
</dbReference>
<accession>A0A6S7FXV1</accession>
<evidence type="ECO:0000256" key="2">
    <source>
        <dbReference type="PROSITE-ProRule" id="PRU00059"/>
    </source>
</evidence>
<dbReference type="SUPFAM" id="SSF49854">
    <property type="entry name" value="Spermadhesin, CUB domain"/>
    <property type="match status" value="1"/>
</dbReference>
<evidence type="ECO:0000256" key="3">
    <source>
        <dbReference type="SAM" id="MobiDB-lite"/>
    </source>
</evidence>
<evidence type="ECO:0000313" key="5">
    <source>
        <dbReference type="Proteomes" id="UP001152795"/>
    </source>
</evidence>
<evidence type="ECO:0000256" key="1">
    <source>
        <dbReference type="ARBA" id="ARBA00023157"/>
    </source>
</evidence>
<evidence type="ECO:0000313" key="4">
    <source>
        <dbReference type="EMBL" id="CAB3978991.1"/>
    </source>
</evidence>
<organism evidence="4 5">
    <name type="scientific">Paramuricea clavata</name>
    <name type="common">Red gorgonian</name>
    <name type="synonym">Violescent sea-whip</name>
    <dbReference type="NCBI Taxonomy" id="317549"/>
    <lineage>
        <taxon>Eukaryota</taxon>
        <taxon>Metazoa</taxon>
        <taxon>Cnidaria</taxon>
        <taxon>Anthozoa</taxon>
        <taxon>Octocorallia</taxon>
        <taxon>Malacalcyonacea</taxon>
        <taxon>Plexauridae</taxon>
        <taxon>Paramuricea</taxon>
    </lineage>
</organism>
<dbReference type="EMBL" id="CACRXK020000158">
    <property type="protein sequence ID" value="CAB3978991.1"/>
    <property type="molecule type" value="Genomic_DNA"/>
</dbReference>
<feature type="compositionally biased region" description="Gly residues" evidence="3">
    <location>
        <begin position="21"/>
        <end position="31"/>
    </location>
</feature>
<dbReference type="PANTHER" id="PTHR19324">
    <property type="entry name" value="PERFORIN-LIKE PROTEIN 1"/>
    <property type="match status" value="1"/>
</dbReference>
<dbReference type="CDD" id="cd00041">
    <property type="entry name" value="CUB"/>
    <property type="match status" value="1"/>
</dbReference>
<sequence>MFAGDEWPRGSYGLPRPKSGCPGGKENGWGEGWRYQDMQDDKSSSEWSRVSSGSHMLAVITIKGDNRDVNRTFCMKQNTGIQARFWPKGSYCIYKNGTCPKDMASGWVEWDDEDSDNGNSHGGFLPDGSYDYNTLIYYCCQTDGHWYDSIELPVSQPFYLLTSSSTDTPKCQMVKWAFSYLEYIVFDTEDNRNRDAQGGEHLFSDGDKKYYCYYEECRRTMTGLSGSFRSHKAAVSEMDPRSQYCSWLITLAETYIISLSFKDLTIPSCNDTFLRIYDGSNGAAPLLGTYCGSNASTEVVVLSSTNSLYIVSNSGSYERRAKNIFTFHAQYKATNSTGW</sequence>
<dbReference type="AlphaFoldDB" id="A0A6S7FXV1"/>
<comment type="caution">
    <text evidence="2">Lacks conserved residue(s) required for the propagation of feature annotation.</text>
</comment>
<dbReference type="InterPro" id="IPR035914">
    <property type="entry name" value="Sperma_CUB_dom_sf"/>
</dbReference>
<feature type="region of interest" description="Disordered" evidence="3">
    <location>
        <begin position="1"/>
        <end position="31"/>
    </location>
</feature>
<dbReference type="SMART" id="SM00042">
    <property type="entry name" value="CUB"/>
    <property type="match status" value="1"/>
</dbReference>
<dbReference type="OrthoDB" id="5974897at2759"/>
<keyword evidence="5" id="KW-1185">Reference proteome</keyword>
<protein>
    <submittedName>
        <fullName evidence="4">Uncharacterized protein</fullName>
    </submittedName>
</protein>
<name>A0A6S7FXV1_PARCT</name>
<dbReference type="PANTHER" id="PTHR19324:SF33">
    <property type="entry name" value="MUCIN-5AC"/>
    <property type="match status" value="1"/>
</dbReference>
<dbReference type="Pfam" id="PF00431">
    <property type="entry name" value="CUB"/>
    <property type="match status" value="1"/>
</dbReference>
<reference evidence="4" key="1">
    <citation type="submission" date="2020-04" db="EMBL/GenBank/DDBJ databases">
        <authorList>
            <person name="Alioto T."/>
            <person name="Alioto T."/>
            <person name="Gomez Garrido J."/>
        </authorList>
    </citation>
    <scope>NUCLEOTIDE SEQUENCE</scope>
    <source>
        <strain evidence="4">A484AB</strain>
    </source>
</reference>
<keyword evidence="1" id="KW-1015">Disulfide bond</keyword>
<dbReference type="Pfam" id="PF16977">
    <property type="entry name" value="ApeC"/>
    <property type="match status" value="1"/>
</dbReference>
<dbReference type="InterPro" id="IPR031569">
    <property type="entry name" value="ApeC"/>
</dbReference>
<proteinExistence type="predicted"/>
<dbReference type="PROSITE" id="PS01180">
    <property type="entry name" value="CUB"/>
    <property type="match status" value="1"/>
</dbReference>
<dbReference type="InterPro" id="IPR000859">
    <property type="entry name" value="CUB_dom"/>
</dbReference>
<gene>
    <name evidence="4" type="ORF">PACLA_8A084770</name>
</gene>
<comment type="caution">
    <text evidence="4">The sequence shown here is derived from an EMBL/GenBank/DDBJ whole genome shotgun (WGS) entry which is preliminary data.</text>
</comment>